<accession>S0F6N8</accession>
<dbReference type="HOGENOM" id="CLU_2912695_0_0_10"/>
<organism evidence="1 2">
    <name type="scientific">Phocaeicola coprophilus DSM 18228 = JCM 13818</name>
    <dbReference type="NCBI Taxonomy" id="547042"/>
    <lineage>
        <taxon>Bacteria</taxon>
        <taxon>Pseudomonadati</taxon>
        <taxon>Bacteroidota</taxon>
        <taxon>Bacteroidia</taxon>
        <taxon>Bacteroidales</taxon>
        <taxon>Bacteroidaceae</taxon>
        <taxon>Phocaeicola</taxon>
    </lineage>
</organism>
<evidence type="ECO:0000313" key="1">
    <source>
        <dbReference type="EMBL" id="EEF75312.1"/>
    </source>
</evidence>
<keyword evidence="2" id="KW-1185">Reference proteome</keyword>
<dbReference type="Proteomes" id="UP000014073">
    <property type="component" value="Unassembled WGS sequence"/>
</dbReference>
<dbReference type="STRING" id="547042.BACCOPRO_00795"/>
<proteinExistence type="predicted"/>
<evidence type="ECO:0000313" key="2">
    <source>
        <dbReference type="Proteomes" id="UP000014073"/>
    </source>
</evidence>
<gene>
    <name evidence="1" type="ORF">BACCOPRO_00795</name>
</gene>
<name>S0F6N8_9BACT</name>
<reference evidence="1 2" key="1">
    <citation type="submission" date="2008-12" db="EMBL/GenBank/DDBJ databases">
        <authorList>
            <person name="Fulton L."/>
            <person name="Clifton S."/>
            <person name="Fulton B."/>
            <person name="Xu J."/>
            <person name="Minx P."/>
            <person name="Pepin K.H."/>
            <person name="Johnson M."/>
            <person name="Bhonagiri V."/>
            <person name="Nash W.E."/>
            <person name="Mardis E.R."/>
            <person name="Wilson R.K."/>
        </authorList>
    </citation>
    <scope>NUCLEOTIDE SEQUENCE [LARGE SCALE GENOMIC DNA]</scope>
    <source>
        <strain evidence="1 2">DSM 18228</strain>
    </source>
</reference>
<sequence>MAVPTLETTFVGIPTVFGAAAMLTYDSAAFPLFFQIGHTGFLICKITHEIQKIHNGGFYVL</sequence>
<dbReference type="AlphaFoldDB" id="S0F6N8"/>
<comment type="caution">
    <text evidence="1">The sequence shown here is derived from an EMBL/GenBank/DDBJ whole genome shotgun (WGS) entry which is preliminary data.</text>
</comment>
<dbReference type="EMBL" id="ACBW01000053">
    <property type="protein sequence ID" value="EEF75312.1"/>
    <property type="molecule type" value="Genomic_DNA"/>
</dbReference>
<protein>
    <submittedName>
        <fullName evidence="1">Uncharacterized protein</fullName>
    </submittedName>
</protein>